<dbReference type="PANTHER" id="PTHR12151:SF25">
    <property type="entry name" value="LINALOOL DEHYDRATASE_ISOMERASE DOMAIN-CONTAINING PROTEIN"/>
    <property type="match status" value="1"/>
</dbReference>
<feature type="binding site" evidence="3">
    <location>
        <position position="250"/>
    </location>
    <ligand>
        <name>Cu cation</name>
        <dbReference type="ChEBI" id="CHEBI:23378"/>
    </ligand>
</feature>
<reference evidence="7 8" key="1">
    <citation type="submission" date="2006-02" db="EMBL/GenBank/DDBJ databases">
        <authorList>
            <person name="Amann R."/>
            <person name="Ferriera S."/>
            <person name="Johnson J."/>
            <person name="Kravitz S."/>
            <person name="Halpern A."/>
            <person name="Remington K."/>
            <person name="Beeson K."/>
            <person name="Tran B."/>
            <person name="Rogers Y.-H."/>
            <person name="Friedman R."/>
            <person name="Venter J.C."/>
        </authorList>
    </citation>
    <scope>NUCLEOTIDE SEQUENCE [LARGE SCALE GENOMIC DNA]</scope>
    <source>
        <strain evidence="7 8">DSM 3645</strain>
    </source>
</reference>
<dbReference type="SUPFAM" id="SSF52833">
    <property type="entry name" value="Thioredoxin-like"/>
    <property type="match status" value="2"/>
</dbReference>
<evidence type="ECO:0000256" key="3">
    <source>
        <dbReference type="PIRSR" id="PIRSR603782-1"/>
    </source>
</evidence>
<evidence type="ECO:0000256" key="5">
    <source>
        <dbReference type="SAM" id="MobiDB-lite"/>
    </source>
</evidence>
<dbReference type="InterPro" id="IPR003782">
    <property type="entry name" value="SCO1/SenC"/>
</dbReference>
<feature type="binding site" evidence="3">
    <location>
        <position position="246"/>
    </location>
    <ligand>
        <name>Cu cation</name>
        <dbReference type="ChEBI" id="CHEBI:23378"/>
    </ligand>
</feature>
<evidence type="ECO:0000313" key="7">
    <source>
        <dbReference type="EMBL" id="EAQ80229.1"/>
    </source>
</evidence>
<keyword evidence="2 3" id="KW-0186">Copper</keyword>
<dbReference type="CDD" id="cd02968">
    <property type="entry name" value="SCO"/>
    <property type="match status" value="2"/>
</dbReference>
<evidence type="ECO:0000256" key="2">
    <source>
        <dbReference type="ARBA" id="ARBA00023008"/>
    </source>
</evidence>
<evidence type="ECO:0000259" key="6">
    <source>
        <dbReference type="PROSITE" id="PS51352"/>
    </source>
</evidence>
<comment type="caution">
    <text evidence="7">The sequence shown here is derived from an EMBL/GenBank/DDBJ whole genome shotgun (WGS) entry which is preliminary data.</text>
</comment>
<comment type="similarity">
    <text evidence="1">Belongs to the SCO1/2 family.</text>
</comment>
<name>A3ZTG8_9BACT</name>
<keyword evidence="3" id="KW-0479">Metal-binding</keyword>
<dbReference type="AlphaFoldDB" id="A3ZTG8"/>
<dbReference type="GO" id="GO:0046872">
    <property type="term" value="F:metal ion binding"/>
    <property type="evidence" value="ECO:0007669"/>
    <property type="project" value="UniProtKB-KW"/>
</dbReference>
<dbReference type="Proteomes" id="UP000004358">
    <property type="component" value="Unassembled WGS sequence"/>
</dbReference>
<evidence type="ECO:0000256" key="4">
    <source>
        <dbReference type="PIRSR" id="PIRSR603782-2"/>
    </source>
</evidence>
<feature type="region of interest" description="Disordered" evidence="5">
    <location>
        <begin position="204"/>
        <end position="223"/>
    </location>
</feature>
<dbReference type="InterPro" id="IPR036249">
    <property type="entry name" value="Thioredoxin-like_sf"/>
</dbReference>
<feature type="domain" description="Thioredoxin" evidence="6">
    <location>
        <begin position="46"/>
        <end position="202"/>
    </location>
</feature>
<dbReference type="PROSITE" id="PS51352">
    <property type="entry name" value="THIOREDOXIN_2"/>
    <property type="match status" value="2"/>
</dbReference>
<proteinExistence type="inferred from homology"/>
<evidence type="ECO:0000313" key="8">
    <source>
        <dbReference type="Proteomes" id="UP000004358"/>
    </source>
</evidence>
<sequence>MNKSLAFFFAIMFVLIGGMMVWFAANAANRNGAMRDVDHPADNVTVPEDAYVGEFELIDTNGEPFDSSELNGDVWVGSFFFTACPSICRLLNQQVAALAGEFEEDDVRFVSITCDPVNDTPEVMAKYAKMFEADPQQWKFLTGDLATIQEISEKQFHVGFAKQTHSERMLVVDRNGKLRGSFLATQTSDFQAARKLIKELLAEEPEATQPAEPMTSFTLTERNGEPFDSKSLEGDYWLGSFFFTTCPSTCTLLNLENARLQAEYADRGLKIVSITCDPANDTPNVLTGYAERFEAKPDVWYFCTGDLKYIEQIGANYFDAIVKPQTHSEQLYLVGPDGKVIDSYIAINPIQMQLLRKKLDEVLGPQPKKSAEAVEPKSTEDQESQPAATAAKQE</sequence>
<protein>
    <recommendedName>
        <fullName evidence="6">Thioredoxin domain-containing protein</fullName>
    </recommendedName>
</protein>
<dbReference type="EMBL" id="AANZ01000010">
    <property type="protein sequence ID" value="EAQ80229.1"/>
    <property type="molecule type" value="Genomic_DNA"/>
</dbReference>
<dbReference type="RefSeq" id="WP_002651812.1">
    <property type="nucleotide sequence ID" value="NZ_CH672376.1"/>
</dbReference>
<dbReference type="InterPro" id="IPR013766">
    <property type="entry name" value="Thioredoxin_domain"/>
</dbReference>
<dbReference type="eggNOG" id="COG1999">
    <property type="taxonomic scope" value="Bacteria"/>
</dbReference>
<dbReference type="HOGENOM" id="CLU_699548_0_0_0"/>
<feature type="binding site" evidence="3">
    <location>
        <position position="327"/>
    </location>
    <ligand>
        <name>Cu cation</name>
        <dbReference type="ChEBI" id="CHEBI:23378"/>
    </ligand>
</feature>
<feature type="domain" description="Thioredoxin" evidence="6">
    <location>
        <begin position="208"/>
        <end position="364"/>
    </location>
</feature>
<dbReference type="OrthoDB" id="9811998at2"/>
<feature type="region of interest" description="Disordered" evidence="5">
    <location>
        <begin position="366"/>
        <end position="394"/>
    </location>
</feature>
<organism evidence="7 8">
    <name type="scientific">Blastopirellula marina DSM 3645</name>
    <dbReference type="NCBI Taxonomy" id="314230"/>
    <lineage>
        <taxon>Bacteria</taxon>
        <taxon>Pseudomonadati</taxon>
        <taxon>Planctomycetota</taxon>
        <taxon>Planctomycetia</taxon>
        <taxon>Pirellulales</taxon>
        <taxon>Pirellulaceae</taxon>
        <taxon>Blastopirellula</taxon>
    </lineage>
</organism>
<dbReference type="PANTHER" id="PTHR12151">
    <property type="entry name" value="ELECTRON TRANSPORT PROTIN SCO1/SENC FAMILY MEMBER"/>
    <property type="match status" value="1"/>
</dbReference>
<dbReference type="Pfam" id="PF02630">
    <property type="entry name" value="SCO1-SenC"/>
    <property type="match status" value="2"/>
</dbReference>
<gene>
    <name evidence="7" type="ORF">DSM3645_19573</name>
</gene>
<feature type="disulfide bond" description="Redox-active" evidence="4">
    <location>
        <begin position="246"/>
        <end position="250"/>
    </location>
</feature>
<dbReference type="Gene3D" id="3.40.30.10">
    <property type="entry name" value="Glutaredoxin"/>
    <property type="match status" value="2"/>
</dbReference>
<dbReference type="STRING" id="314230.DSM3645_19573"/>
<evidence type="ECO:0000256" key="1">
    <source>
        <dbReference type="ARBA" id="ARBA00010996"/>
    </source>
</evidence>
<feature type="compositionally biased region" description="Basic and acidic residues" evidence="5">
    <location>
        <begin position="369"/>
        <end position="380"/>
    </location>
</feature>
<keyword evidence="4" id="KW-1015">Disulfide bond</keyword>
<accession>A3ZTG8</accession>